<evidence type="ECO:0000313" key="8">
    <source>
        <dbReference type="EMBL" id="KAF2826696.1"/>
    </source>
</evidence>
<dbReference type="NCBIfam" id="TIGR00449">
    <property type="entry name" value="tgt_general"/>
    <property type="match status" value="1"/>
</dbReference>
<comment type="cofactor">
    <cofactor evidence="5">
        <name>Zn(2+)</name>
        <dbReference type="ChEBI" id="CHEBI:29105"/>
    </cofactor>
    <text evidence="5">Binds 1 zinc ion per subunit.</text>
</comment>
<name>A0A6A7A0S8_9PLEO</name>
<keyword evidence="3 5" id="KW-0479">Metal-binding</keyword>
<evidence type="ECO:0000256" key="4">
    <source>
        <dbReference type="ARBA" id="ARBA00022833"/>
    </source>
</evidence>
<dbReference type="Proteomes" id="UP000799424">
    <property type="component" value="Unassembled WGS sequence"/>
</dbReference>
<dbReference type="Pfam" id="PF01702">
    <property type="entry name" value="TGT"/>
    <property type="match status" value="1"/>
</dbReference>
<dbReference type="GO" id="GO:0046872">
    <property type="term" value="F:metal ion binding"/>
    <property type="evidence" value="ECO:0007669"/>
    <property type="project" value="UniProtKB-KW"/>
</dbReference>
<evidence type="ECO:0000256" key="5">
    <source>
        <dbReference type="HAMAP-Rule" id="MF_03043"/>
    </source>
</evidence>
<feature type="binding site" evidence="5">
    <location>
        <position position="369"/>
    </location>
    <ligand>
        <name>Zn(2+)</name>
        <dbReference type="ChEBI" id="CHEBI:29105"/>
    </ligand>
</feature>
<feature type="binding site" evidence="5">
    <location>
        <position position="338"/>
    </location>
    <ligand>
        <name>Zn(2+)</name>
        <dbReference type="ChEBI" id="CHEBI:29105"/>
    </ligand>
</feature>
<keyword evidence="4 5" id="KW-0862">Zinc</keyword>
<dbReference type="GO" id="GO:0006400">
    <property type="term" value="P:tRNA modification"/>
    <property type="evidence" value="ECO:0007669"/>
    <property type="project" value="InterPro"/>
</dbReference>
<comment type="subunit">
    <text evidence="5">Heterodimer of a catalytic subunit and an accessory subunit.</text>
</comment>
<evidence type="ECO:0000256" key="1">
    <source>
        <dbReference type="ARBA" id="ARBA00022490"/>
    </source>
</evidence>
<gene>
    <name evidence="8" type="ORF">CC86DRAFT_19768</name>
</gene>
<sequence>MATDAAVNKLNELPPEMIEFALLKTTGALAPRLGRISLAGRKTILTPGFIGNTSRGVIPHISPDNFGKSVDLNGVYIPLEDFVEKHPQKIPPVFKYDVPEALRKFIALPDDRLLILGARRNPPIPSPVANTNTEVGLSTSVGFKQMSSEYYGAAVRKLQPDIVIGLADIPFGQASVGTKRKDKMSDRTELWLRDMIARKESLDKDEKSWAIFAPILPIERDLQSWYLEHIIDDMVDKISGVAIYDTYLLDDLPDQLHHLPRLSFHAPASPHELLRQTSLGMDLFTVPFLADATDAGIVLDFTFPAPKKDESSSTRRTLGIDMWHEDHACSVIPLSDGCTCYACTRHHRAYLQHLLAAKEMLGWVLIQLHNHAIMADFFTGVRASIQAGTFDADVAAFEAYYEPSLPEKTGQGPRIRGYQFKSEEHAKKDKKNPKAYKKFDDAKILELKAAHGQQPNKKPGMRDVIDDEALLGLVGMQNQDDGRMQDLRLEDDPKA</sequence>
<dbReference type="InterPro" id="IPR036511">
    <property type="entry name" value="TGT-like_sf"/>
</dbReference>
<dbReference type="AlphaFoldDB" id="A0A6A7A0S8"/>
<dbReference type="InterPro" id="IPR050852">
    <property type="entry name" value="Queuine_tRNA-ribosyltrfase"/>
</dbReference>
<keyword evidence="9" id="KW-1185">Reference proteome</keyword>
<evidence type="ECO:0000256" key="6">
    <source>
        <dbReference type="SAM" id="MobiDB-lite"/>
    </source>
</evidence>
<dbReference type="Gene3D" id="3.20.20.105">
    <property type="entry name" value="Queuine tRNA-ribosyltransferase-like"/>
    <property type="match status" value="1"/>
</dbReference>
<dbReference type="PANTHER" id="PTHR46064">
    <property type="entry name" value="QUEUINE TRNA-RIBOSYLTRANSFERASE ACCESSORY SUBUNIT 2"/>
    <property type="match status" value="1"/>
</dbReference>
<dbReference type="GO" id="GO:0008479">
    <property type="term" value="F:tRNA-guanosine(34) queuine transglycosylase activity"/>
    <property type="evidence" value="ECO:0007669"/>
    <property type="project" value="UniProtKB-UniRule"/>
</dbReference>
<dbReference type="PANTHER" id="PTHR46064:SF1">
    <property type="entry name" value="QUEUINE TRNA-RIBOSYLTRANSFERASE ACCESSORY SUBUNIT 2"/>
    <property type="match status" value="1"/>
</dbReference>
<dbReference type="EMBL" id="MU006225">
    <property type="protein sequence ID" value="KAF2826696.1"/>
    <property type="molecule type" value="Genomic_DNA"/>
</dbReference>
<dbReference type="InterPro" id="IPR028592">
    <property type="entry name" value="QTRTD1"/>
</dbReference>
<keyword evidence="2 5" id="KW-0819">tRNA processing</keyword>
<dbReference type="InterPro" id="IPR002616">
    <property type="entry name" value="tRNA_ribo_trans-like"/>
</dbReference>
<dbReference type="OrthoDB" id="27601at2759"/>
<evidence type="ECO:0000256" key="3">
    <source>
        <dbReference type="ARBA" id="ARBA00022723"/>
    </source>
</evidence>
<evidence type="ECO:0000313" key="9">
    <source>
        <dbReference type="Proteomes" id="UP000799424"/>
    </source>
</evidence>
<comment type="similarity">
    <text evidence="5">Belongs to the queuine tRNA-ribosyltransferase family. QTRT2 subfamily.</text>
</comment>
<proteinExistence type="inferred from homology"/>
<feature type="region of interest" description="Disordered" evidence="6">
    <location>
        <begin position="475"/>
        <end position="495"/>
    </location>
</feature>
<comment type="function">
    <text evidence="5">Non-catalytic subunit of the queuine tRNA-ribosyltransferase (TGT) that catalyzes the base-exchange of a guanine (G) residue with queuine (Q) at position 34 (anticodon wobble position) in tRNAs with GU(N) anticodons (tRNA-Asp, -Asn, -His and -Tyr), resulting in the hypermodified nucleoside queuosine (7-(((4,5-cis-dihydroxy-2-cyclopenten-1-yl)amino)methyl)-7-deazaguanosine).</text>
</comment>
<dbReference type="GO" id="GO:0005737">
    <property type="term" value="C:cytoplasm"/>
    <property type="evidence" value="ECO:0007669"/>
    <property type="project" value="UniProtKB-SubCell"/>
</dbReference>
<keyword evidence="1 5" id="KW-0963">Cytoplasm</keyword>
<dbReference type="HAMAP" id="MF_03043">
    <property type="entry name" value="QTRT2"/>
    <property type="match status" value="1"/>
</dbReference>
<protein>
    <recommendedName>
        <fullName evidence="5">Queuine tRNA-ribosyltransferase accessory subunit 2</fullName>
    </recommendedName>
    <alternativeName>
        <fullName evidence="5">Queuine tRNA-ribosyltransferase domain-containing protein 1</fullName>
    </alternativeName>
</protein>
<feature type="binding site" evidence="5">
    <location>
        <position position="340"/>
    </location>
    <ligand>
        <name>Zn(2+)</name>
        <dbReference type="ChEBI" id="CHEBI:29105"/>
    </ligand>
</feature>
<accession>A0A6A7A0S8</accession>
<organism evidence="8 9">
    <name type="scientific">Ophiobolus disseminans</name>
    <dbReference type="NCBI Taxonomy" id="1469910"/>
    <lineage>
        <taxon>Eukaryota</taxon>
        <taxon>Fungi</taxon>
        <taxon>Dikarya</taxon>
        <taxon>Ascomycota</taxon>
        <taxon>Pezizomycotina</taxon>
        <taxon>Dothideomycetes</taxon>
        <taxon>Pleosporomycetidae</taxon>
        <taxon>Pleosporales</taxon>
        <taxon>Pleosporineae</taxon>
        <taxon>Phaeosphaeriaceae</taxon>
        <taxon>Ophiobolus</taxon>
    </lineage>
</organism>
<comment type="subcellular location">
    <subcellularLocation>
        <location evidence="5">Cytoplasm</location>
    </subcellularLocation>
</comment>
<feature type="domain" description="tRNA-guanine(15) transglycosylase-like" evidence="7">
    <location>
        <begin position="31"/>
        <end position="401"/>
    </location>
</feature>
<feature type="compositionally biased region" description="Basic and acidic residues" evidence="6">
    <location>
        <begin position="480"/>
        <end position="495"/>
    </location>
</feature>
<reference evidence="8" key="1">
    <citation type="journal article" date="2020" name="Stud. Mycol.">
        <title>101 Dothideomycetes genomes: a test case for predicting lifestyles and emergence of pathogens.</title>
        <authorList>
            <person name="Haridas S."/>
            <person name="Albert R."/>
            <person name="Binder M."/>
            <person name="Bloem J."/>
            <person name="Labutti K."/>
            <person name="Salamov A."/>
            <person name="Andreopoulos B."/>
            <person name="Baker S."/>
            <person name="Barry K."/>
            <person name="Bills G."/>
            <person name="Bluhm B."/>
            <person name="Cannon C."/>
            <person name="Castanera R."/>
            <person name="Culley D."/>
            <person name="Daum C."/>
            <person name="Ezra D."/>
            <person name="Gonzalez J."/>
            <person name="Henrissat B."/>
            <person name="Kuo A."/>
            <person name="Liang C."/>
            <person name="Lipzen A."/>
            <person name="Lutzoni F."/>
            <person name="Magnuson J."/>
            <person name="Mondo S."/>
            <person name="Nolan M."/>
            <person name="Ohm R."/>
            <person name="Pangilinan J."/>
            <person name="Park H.-J."/>
            <person name="Ramirez L."/>
            <person name="Alfaro M."/>
            <person name="Sun H."/>
            <person name="Tritt A."/>
            <person name="Yoshinaga Y."/>
            <person name="Zwiers L.-H."/>
            <person name="Turgeon B."/>
            <person name="Goodwin S."/>
            <person name="Spatafora J."/>
            <person name="Crous P."/>
            <person name="Grigoriev I."/>
        </authorList>
    </citation>
    <scope>NUCLEOTIDE SEQUENCE</scope>
    <source>
        <strain evidence="8">CBS 113818</strain>
    </source>
</reference>
<dbReference type="SUPFAM" id="SSF51713">
    <property type="entry name" value="tRNA-guanine transglycosylase"/>
    <property type="match status" value="1"/>
</dbReference>
<evidence type="ECO:0000256" key="2">
    <source>
        <dbReference type="ARBA" id="ARBA00022694"/>
    </source>
</evidence>
<feature type="binding site" evidence="5">
    <location>
        <position position="343"/>
    </location>
    <ligand>
        <name>Zn(2+)</name>
        <dbReference type="ChEBI" id="CHEBI:29105"/>
    </ligand>
</feature>
<evidence type="ECO:0000259" key="7">
    <source>
        <dbReference type="Pfam" id="PF01702"/>
    </source>
</evidence>